<keyword evidence="1" id="KW-0472">Membrane</keyword>
<comment type="caution">
    <text evidence="2">The sequence shown here is derived from an EMBL/GenBank/DDBJ whole genome shotgun (WGS) entry which is preliminary data.</text>
</comment>
<proteinExistence type="predicted"/>
<keyword evidence="1" id="KW-1133">Transmembrane helix</keyword>
<gene>
    <name evidence="2" type="ORF">ELS82_05215</name>
</gene>
<dbReference type="AlphaFoldDB" id="A0A4Y8WI30"/>
<keyword evidence="3" id="KW-1185">Reference proteome</keyword>
<protein>
    <submittedName>
        <fullName evidence="2">Uncharacterized protein</fullName>
    </submittedName>
</protein>
<organism evidence="2 3">
    <name type="scientific">Vibrio ouci</name>
    <dbReference type="NCBI Taxonomy" id="2499078"/>
    <lineage>
        <taxon>Bacteria</taxon>
        <taxon>Pseudomonadati</taxon>
        <taxon>Pseudomonadota</taxon>
        <taxon>Gammaproteobacteria</taxon>
        <taxon>Vibrionales</taxon>
        <taxon>Vibrionaceae</taxon>
        <taxon>Vibrio</taxon>
    </lineage>
</organism>
<evidence type="ECO:0000313" key="2">
    <source>
        <dbReference type="EMBL" id="TFH92592.1"/>
    </source>
</evidence>
<feature type="transmembrane region" description="Helical" evidence="1">
    <location>
        <begin position="12"/>
        <end position="28"/>
    </location>
</feature>
<name>A0A4Y8WI30_9VIBR</name>
<dbReference type="RefSeq" id="WP_134834520.1">
    <property type="nucleotide sequence ID" value="NZ_SATR01000005.1"/>
</dbReference>
<sequence length="61" mass="6753">MERKLGRVMSSSRMITFIAFLAATFAWVLSMPALFTVSLLALVASGVLYLNDKRKSKKKSA</sequence>
<accession>A0A4Y8WI30</accession>
<keyword evidence="1" id="KW-0812">Transmembrane</keyword>
<dbReference type="Proteomes" id="UP000297753">
    <property type="component" value="Unassembled WGS sequence"/>
</dbReference>
<dbReference type="EMBL" id="SATR01000005">
    <property type="protein sequence ID" value="TFH92592.1"/>
    <property type="molecule type" value="Genomic_DNA"/>
</dbReference>
<reference evidence="2 3" key="1">
    <citation type="submission" date="2019-01" db="EMBL/GenBank/DDBJ databases">
        <title>Vibrio BEI176 sp. nov, a marine bacterium isolated from China: eastern marignal seas.</title>
        <authorList>
            <person name="Li B."/>
        </authorList>
    </citation>
    <scope>NUCLEOTIDE SEQUENCE [LARGE SCALE GENOMIC DNA]</scope>
    <source>
        <strain evidence="2 3">BEI176</strain>
    </source>
</reference>
<evidence type="ECO:0000256" key="1">
    <source>
        <dbReference type="SAM" id="Phobius"/>
    </source>
</evidence>
<evidence type="ECO:0000313" key="3">
    <source>
        <dbReference type="Proteomes" id="UP000297753"/>
    </source>
</evidence>